<keyword evidence="3" id="KW-1185">Reference proteome</keyword>
<dbReference type="InterPro" id="IPR011664">
    <property type="entry name" value="Abi_system_AbiD/AbiF-like"/>
</dbReference>
<reference evidence="2 4" key="2">
    <citation type="submission" date="2018-06" db="EMBL/GenBank/DDBJ databases">
        <authorList>
            <consortium name="Pathogen Informatics"/>
            <person name="Doyle S."/>
        </authorList>
    </citation>
    <scope>NUCLEOTIDE SEQUENCE [LARGE SCALE GENOMIC DNA]</scope>
    <source>
        <strain evidence="2 4">NCTC12437</strain>
    </source>
</reference>
<protein>
    <submittedName>
        <fullName evidence="2">Phage AbiD protein</fullName>
    </submittedName>
</protein>
<dbReference type="EMBL" id="LNXT01000015">
    <property type="protein sequence ID" value="KTC72555.1"/>
    <property type="molecule type" value="Genomic_DNA"/>
</dbReference>
<dbReference type="AlphaFoldDB" id="A0A378IC79"/>
<accession>A0A378IC79</accession>
<dbReference type="Pfam" id="PF07751">
    <property type="entry name" value="Abi_2"/>
    <property type="match status" value="1"/>
</dbReference>
<organism evidence="2 4">
    <name type="scientific">Legionella birminghamensis</name>
    <dbReference type="NCBI Taxonomy" id="28083"/>
    <lineage>
        <taxon>Bacteria</taxon>
        <taxon>Pseudomonadati</taxon>
        <taxon>Pseudomonadota</taxon>
        <taxon>Gammaproteobacteria</taxon>
        <taxon>Legionellales</taxon>
        <taxon>Legionellaceae</taxon>
        <taxon>Legionella</taxon>
    </lineage>
</organism>
<evidence type="ECO:0000313" key="4">
    <source>
        <dbReference type="Proteomes" id="UP000255066"/>
    </source>
</evidence>
<dbReference type="Proteomes" id="UP000054735">
    <property type="component" value="Unassembled WGS sequence"/>
</dbReference>
<name>A0A378IC79_9GAMM</name>
<reference evidence="1 3" key="1">
    <citation type="submission" date="2015-11" db="EMBL/GenBank/DDBJ databases">
        <title>Genomic analysis of 38 Legionella species identifies large and diverse effector repertoires.</title>
        <authorList>
            <person name="Burstein D."/>
            <person name="Amaro F."/>
            <person name="Zusman T."/>
            <person name="Lifshitz Z."/>
            <person name="Cohen O."/>
            <person name="Gilbert J.A."/>
            <person name="Pupko T."/>
            <person name="Shuman H.A."/>
            <person name="Segal G."/>
        </authorList>
    </citation>
    <scope>NUCLEOTIDE SEQUENCE [LARGE SCALE GENOMIC DNA]</scope>
    <source>
        <strain evidence="1 3">CDC#1407-AL-14</strain>
    </source>
</reference>
<proteinExistence type="predicted"/>
<evidence type="ECO:0000313" key="1">
    <source>
        <dbReference type="EMBL" id="KTC72555.1"/>
    </source>
</evidence>
<evidence type="ECO:0000313" key="2">
    <source>
        <dbReference type="EMBL" id="STX32827.1"/>
    </source>
</evidence>
<sequence>MLEELSLGELSHLFKGLAKDKDKKIIAKGFNLYPPLLESWLHTLTVIRNICAHHARLWNRELGIKPARPTQKNFLWPLYLNKDHQHTRIATVLAMLHHMMQQVSPDTNWCKNLFDLFDAFPGIPLNSMGLNMHWKDDNFWKLNS</sequence>
<gene>
    <name evidence="1" type="primary">abiD_1</name>
    <name evidence="1" type="ORF">Lbir_1330</name>
    <name evidence="2" type="ORF">NCTC12437_02626</name>
</gene>
<evidence type="ECO:0000313" key="3">
    <source>
        <dbReference type="Proteomes" id="UP000054735"/>
    </source>
</evidence>
<dbReference type="EMBL" id="UGNW01000001">
    <property type="protein sequence ID" value="STX32827.1"/>
    <property type="molecule type" value="Genomic_DNA"/>
</dbReference>
<dbReference type="Proteomes" id="UP000255066">
    <property type="component" value="Unassembled WGS sequence"/>
</dbReference>